<dbReference type="Pfam" id="PF18603">
    <property type="entry name" value="LAL_C2"/>
    <property type="match status" value="1"/>
</dbReference>
<feature type="compositionally biased region" description="Basic residues" evidence="5">
    <location>
        <begin position="19"/>
        <end position="28"/>
    </location>
</feature>
<feature type="domain" description="ATP-grasp" evidence="6">
    <location>
        <begin position="146"/>
        <end position="348"/>
    </location>
</feature>
<dbReference type="InterPro" id="IPR040570">
    <property type="entry name" value="LAL_C2"/>
</dbReference>
<reference evidence="7 8" key="1">
    <citation type="submission" date="2019-10" db="EMBL/GenBank/DDBJ databases">
        <title>Glycomyces albidus sp. nov., a novel actinomycete isolated from rhizosphere soil of wheat (Triticum aestivum L.).</title>
        <authorList>
            <person name="Qian L."/>
        </authorList>
    </citation>
    <scope>NUCLEOTIDE SEQUENCE [LARGE SCALE GENOMIC DNA]</scope>
    <source>
        <strain evidence="7 8">NEAU-7082</strain>
    </source>
</reference>
<evidence type="ECO:0000256" key="2">
    <source>
        <dbReference type="ARBA" id="ARBA00022741"/>
    </source>
</evidence>
<dbReference type="InterPro" id="IPR011761">
    <property type="entry name" value="ATP-grasp"/>
</dbReference>
<dbReference type="Gene3D" id="3.40.50.20">
    <property type="match status" value="1"/>
</dbReference>
<dbReference type="AlphaFoldDB" id="A0A6L5GDQ1"/>
<dbReference type="Pfam" id="PF13535">
    <property type="entry name" value="ATP-grasp_4"/>
    <property type="match status" value="1"/>
</dbReference>
<dbReference type="PANTHER" id="PTHR43585">
    <property type="entry name" value="FUMIPYRROLE BIOSYNTHESIS PROTEIN C"/>
    <property type="match status" value="1"/>
</dbReference>
<dbReference type="InterPro" id="IPR052032">
    <property type="entry name" value="ATP-dep_AA_Ligase"/>
</dbReference>
<evidence type="ECO:0000256" key="3">
    <source>
        <dbReference type="ARBA" id="ARBA00022840"/>
    </source>
</evidence>
<dbReference type="Gene3D" id="3.30.470.20">
    <property type="entry name" value="ATP-grasp fold, B domain"/>
    <property type="match status" value="1"/>
</dbReference>
<dbReference type="Pfam" id="PF18130">
    <property type="entry name" value="ATPgrasp_N"/>
    <property type="match status" value="1"/>
</dbReference>
<name>A0A6L5GDQ1_9ACTN</name>
<keyword evidence="2 4" id="KW-0547">Nucleotide-binding</keyword>
<dbReference type="SUPFAM" id="SSF56059">
    <property type="entry name" value="Glutathione synthetase ATP-binding domain-like"/>
    <property type="match status" value="1"/>
</dbReference>
<evidence type="ECO:0000256" key="1">
    <source>
        <dbReference type="ARBA" id="ARBA00022598"/>
    </source>
</evidence>
<evidence type="ECO:0000259" key="6">
    <source>
        <dbReference type="PROSITE" id="PS50975"/>
    </source>
</evidence>
<comment type="caution">
    <text evidence="7">The sequence shown here is derived from an EMBL/GenBank/DDBJ whole genome shotgun (WGS) entry which is preliminary data.</text>
</comment>
<dbReference type="GO" id="GO:0046872">
    <property type="term" value="F:metal ion binding"/>
    <property type="evidence" value="ECO:0007669"/>
    <property type="project" value="InterPro"/>
</dbReference>
<feature type="region of interest" description="Disordered" evidence="5">
    <location>
        <begin position="1"/>
        <end position="28"/>
    </location>
</feature>
<dbReference type="GO" id="GO:0016874">
    <property type="term" value="F:ligase activity"/>
    <property type="evidence" value="ECO:0007669"/>
    <property type="project" value="UniProtKB-KW"/>
</dbReference>
<gene>
    <name evidence="7" type="ORF">GFD30_19925</name>
</gene>
<evidence type="ECO:0000256" key="4">
    <source>
        <dbReference type="PROSITE-ProRule" id="PRU00409"/>
    </source>
</evidence>
<dbReference type="PANTHER" id="PTHR43585:SF2">
    <property type="entry name" value="ATP-GRASP ENZYME FSQD"/>
    <property type="match status" value="1"/>
</dbReference>
<evidence type="ECO:0000256" key="5">
    <source>
        <dbReference type="SAM" id="MobiDB-lite"/>
    </source>
</evidence>
<accession>A0A6L5GDQ1</accession>
<keyword evidence="8" id="KW-1185">Reference proteome</keyword>
<evidence type="ECO:0000313" key="7">
    <source>
        <dbReference type="EMBL" id="MQM27819.1"/>
    </source>
</evidence>
<keyword evidence="1" id="KW-0436">Ligase</keyword>
<proteinExistence type="predicted"/>
<organism evidence="7 8">
    <name type="scientific">Glycomyces albidus</name>
    <dbReference type="NCBI Taxonomy" id="2656774"/>
    <lineage>
        <taxon>Bacteria</taxon>
        <taxon>Bacillati</taxon>
        <taxon>Actinomycetota</taxon>
        <taxon>Actinomycetes</taxon>
        <taxon>Glycomycetales</taxon>
        <taxon>Glycomycetaceae</taxon>
        <taxon>Glycomyces</taxon>
    </lineage>
</organism>
<dbReference type="Proteomes" id="UP000477750">
    <property type="component" value="Unassembled WGS sequence"/>
</dbReference>
<keyword evidence="3 4" id="KW-0067">ATP-binding</keyword>
<sequence length="470" mass="50670">MRRRRLAHRPRTVPDHLRSPVRHRRNRREHAMNRPAIVLVHQRVSLPWIFDAADRAGIGVVLVPRPDEALPGELPGAVTEVLRLDLSDPAAALERLRSRHRERPFDGIATLYDPAVPFVAEAAEALGLPGIGASAARAAQDKRLMRERFAAAGMNVPRFARLDGPDAAPDPTAPDLTELRFPVVVKPAHGFSSIGVVRVDAPEDLPAAVEAVRAVCRAKIPGAVDLVVEEYLDGPEYAVESLAYRGRVEVLTIGYKGQPKGPYFEETVYRAPAPLPSGAAAAIEREVAAAHAALGIAEGPAHTELRLQGDRPYLLELGARVGGSGVSHCIAYGATGADLAADALRIAVGREPEAPECRKPAAGAAANYIVPCGGAGRIRAVRGLERVRALPETDHVVQMLHPGDVVKPYPDFSGYPAFVISTHPDTAAAERYHRLLDDLISVEYEVEDEAEYKVEYGAEDEAEHEPEATS</sequence>
<dbReference type="PROSITE" id="PS50975">
    <property type="entry name" value="ATP_GRASP"/>
    <property type="match status" value="1"/>
</dbReference>
<dbReference type="EMBL" id="WIAO01000029">
    <property type="protein sequence ID" value="MQM27819.1"/>
    <property type="molecule type" value="Genomic_DNA"/>
</dbReference>
<evidence type="ECO:0000313" key="8">
    <source>
        <dbReference type="Proteomes" id="UP000477750"/>
    </source>
</evidence>
<protein>
    <submittedName>
        <fullName evidence="7">ATP-grasp domain-containing protein</fullName>
    </submittedName>
</protein>
<dbReference type="InterPro" id="IPR041472">
    <property type="entry name" value="BL00235/CARNS1_N"/>
</dbReference>
<feature type="compositionally biased region" description="Basic residues" evidence="5">
    <location>
        <begin position="1"/>
        <end position="11"/>
    </location>
</feature>
<dbReference type="GO" id="GO:0005524">
    <property type="term" value="F:ATP binding"/>
    <property type="evidence" value="ECO:0007669"/>
    <property type="project" value="UniProtKB-UniRule"/>
</dbReference>